<protein>
    <submittedName>
        <fullName evidence="1">24452_t:CDS:1</fullName>
    </submittedName>
</protein>
<gene>
    <name evidence="1" type="ORF">RPERSI_LOCUS8104</name>
</gene>
<accession>A0ACA9NIB5</accession>
<sequence>MIPITPLGIQKEIIISLPDIIIDSEQKTVIKELIKLIDNDYRLIVPILDALTHFTLQEDLMCSVQQTVFDRLESADLDDLAVVVKFLLQTSIPDDAYNVVQQIRDKVDFHSIGELQSEALNSKKHQKRKKEQIPEALILDSIKLGIDIHKFVKDAWLKAINDVNTKIVSGLFTPDLLEKTIRYHFEGLREYFSDILLLSECLLRSSQQQTTVSRAACTLYHSAFMVFEPYQQQEIVASLVTHIGCGSPIEIESALSVLSHLVKTDIKKMSRFAIFVKGLLDYLDNLNIDQIRVLFDVISKLVYEDSNYDGSNGGLLAEFSIVIQKQLSNPNEKYKQIGVIGALALVQTLGSTQNAENPNHEKMINTAIESFSKIERYCARSMTCLAFAYDELAWFISNGILERSLVDWIYDKVENMFSDTYIIDNDDLAKLRDDHYYLKEMPIEIWFEAECDTDDLPKFNVYPMLCEPHVSQELRMQHLFKRDHVICCCSMLRLVQACLKVKKGSMTEIGALLSTGLLMYEKVDIDRMKSDDYSKLMRETACDALFYSINWCRELVNDFWGTDVDNHRNVVAKLRHVIELEKLLNDLLEITPSFQPFGFVTHTPTKNAKSSAVSVVVGSVPRNFVKTGSTVRRSGISKSKIVSTRRPEVEKDEEQGKGTSDSSNCTPKFASVSDLRPLMRELALPVFDMLKNGNFKKSTNDDESTKMSDDADESQLRPAEIVYLLEDLKNKLDFKLSPPASNVPFFAKKTKKTEPGNNSDEFALIARLASLDVVKQVSLKFVPHLLRHLDSICEELNSTDDYIIEDDVEEALQRCLQLILEIIHRLLCWSELKSIDNKETLVTVLKQLCPKALSSASRLTLVHSELLQQSANEAFQYLHGFVSRLPTANLAILLHKILKIIAEFAPNSSELFAKSGEVARNFTSRTWDDINKLDSESIIYLLRNDIRHSSNPIDRIKFYASDVLPSLDSRDDNITESYPLLNRNTFPHFYKALFIELIEVLQEFRSGNFNTVDETLAHISNTVECLQKLVSFIRINHKRTVLSVTLKYGRSFIDTFIKQMLPLMDQHFNSYRDEVLNIFKTFQMSTRNLQALCNHVKVNKESQLSAMVPLVKKSLEIVIFQVKALIQHNGLPLSTFFLGELKHRDIDGREVDSDDQRDDRSQRDDINS</sequence>
<feature type="non-terminal residue" evidence="1">
    <location>
        <position position="1168"/>
    </location>
</feature>
<evidence type="ECO:0000313" key="2">
    <source>
        <dbReference type="Proteomes" id="UP000789920"/>
    </source>
</evidence>
<reference evidence="1" key="1">
    <citation type="submission" date="2021-06" db="EMBL/GenBank/DDBJ databases">
        <authorList>
            <person name="Kallberg Y."/>
            <person name="Tangrot J."/>
            <person name="Rosling A."/>
        </authorList>
    </citation>
    <scope>NUCLEOTIDE SEQUENCE</scope>
    <source>
        <strain evidence="1">MA461A</strain>
    </source>
</reference>
<keyword evidence="2" id="KW-1185">Reference proteome</keyword>
<evidence type="ECO:0000313" key="1">
    <source>
        <dbReference type="EMBL" id="CAG8656729.1"/>
    </source>
</evidence>
<dbReference type="Proteomes" id="UP000789920">
    <property type="component" value="Unassembled WGS sequence"/>
</dbReference>
<comment type="caution">
    <text evidence="1">The sequence shown here is derived from an EMBL/GenBank/DDBJ whole genome shotgun (WGS) entry which is preliminary data.</text>
</comment>
<dbReference type="EMBL" id="CAJVQC010014380">
    <property type="protein sequence ID" value="CAG8656729.1"/>
    <property type="molecule type" value="Genomic_DNA"/>
</dbReference>
<proteinExistence type="predicted"/>
<name>A0ACA9NIB5_9GLOM</name>
<organism evidence="1 2">
    <name type="scientific">Racocetra persica</name>
    <dbReference type="NCBI Taxonomy" id="160502"/>
    <lineage>
        <taxon>Eukaryota</taxon>
        <taxon>Fungi</taxon>
        <taxon>Fungi incertae sedis</taxon>
        <taxon>Mucoromycota</taxon>
        <taxon>Glomeromycotina</taxon>
        <taxon>Glomeromycetes</taxon>
        <taxon>Diversisporales</taxon>
        <taxon>Gigasporaceae</taxon>
        <taxon>Racocetra</taxon>
    </lineage>
</organism>